<dbReference type="EMBL" id="CAJNOK010066514">
    <property type="protein sequence ID" value="CAF1652062.1"/>
    <property type="molecule type" value="Genomic_DNA"/>
</dbReference>
<accession>A0A8S2GCF9</accession>
<sequence>MAKPSSLLQYFVENGRRILGAQIACGKAIHLNEDLEHCNPTRTFFLIS</sequence>
<reference evidence="1" key="1">
    <citation type="submission" date="2021-02" db="EMBL/GenBank/DDBJ databases">
        <authorList>
            <person name="Nowell W R."/>
        </authorList>
    </citation>
    <scope>NUCLEOTIDE SEQUENCE</scope>
</reference>
<dbReference type="AlphaFoldDB" id="A0A8S2GCF9"/>
<comment type="caution">
    <text evidence="1">The sequence shown here is derived from an EMBL/GenBank/DDBJ whole genome shotgun (WGS) entry which is preliminary data.</text>
</comment>
<evidence type="ECO:0000313" key="2">
    <source>
        <dbReference type="EMBL" id="CAF4500282.1"/>
    </source>
</evidence>
<proteinExistence type="predicted"/>
<dbReference type="EMBL" id="CAJOBA010095124">
    <property type="protein sequence ID" value="CAF4500282.1"/>
    <property type="molecule type" value="Genomic_DNA"/>
</dbReference>
<evidence type="ECO:0000313" key="1">
    <source>
        <dbReference type="EMBL" id="CAF1652062.1"/>
    </source>
</evidence>
<organism evidence="1 3">
    <name type="scientific">Didymodactylos carnosus</name>
    <dbReference type="NCBI Taxonomy" id="1234261"/>
    <lineage>
        <taxon>Eukaryota</taxon>
        <taxon>Metazoa</taxon>
        <taxon>Spiralia</taxon>
        <taxon>Gnathifera</taxon>
        <taxon>Rotifera</taxon>
        <taxon>Eurotatoria</taxon>
        <taxon>Bdelloidea</taxon>
        <taxon>Philodinida</taxon>
        <taxon>Philodinidae</taxon>
        <taxon>Didymodactylos</taxon>
    </lineage>
</organism>
<protein>
    <submittedName>
        <fullName evidence="1">Uncharacterized protein</fullName>
    </submittedName>
</protein>
<dbReference type="Proteomes" id="UP000682733">
    <property type="component" value="Unassembled WGS sequence"/>
</dbReference>
<name>A0A8S2GCF9_9BILA</name>
<evidence type="ECO:0000313" key="3">
    <source>
        <dbReference type="Proteomes" id="UP000677228"/>
    </source>
</evidence>
<gene>
    <name evidence="1" type="ORF">OVA965_LOCUS44873</name>
    <name evidence="2" type="ORF">TMI583_LOCUS47929</name>
</gene>
<feature type="non-terminal residue" evidence="1">
    <location>
        <position position="48"/>
    </location>
</feature>
<dbReference type="Proteomes" id="UP000677228">
    <property type="component" value="Unassembled WGS sequence"/>
</dbReference>